<evidence type="ECO:0000256" key="4">
    <source>
        <dbReference type="ARBA" id="ARBA00022448"/>
    </source>
</evidence>
<dbReference type="FunFam" id="3.40.50.300:FF:000021">
    <property type="entry name" value="Lon protease homolog"/>
    <property type="match status" value="1"/>
</dbReference>
<dbReference type="InterPro" id="IPR006029">
    <property type="entry name" value="Neurotrans-gated_channel_TM"/>
</dbReference>
<keyword evidence="18 28" id="KW-0496">Mitochondrion</keyword>
<dbReference type="InterPro" id="IPR006201">
    <property type="entry name" value="Neur_channel"/>
</dbReference>
<dbReference type="SUPFAM" id="SSF54211">
    <property type="entry name" value="Ribosomal protein S5 domain 2-like"/>
    <property type="match status" value="1"/>
</dbReference>
<dbReference type="Pfam" id="PF00004">
    <property type="entry name" value="AAA"/>
    <property type="match status" value="1"/>
</dbReference>
<dbReference type="PANTHER" id="PTHR43718:SF2">
    <property type="entry name" value="LON PROTEASE HOMOLOG, MITOCHONDRIAL"/>
    <property type="match status" value="1"/>
</dbReference>
<feature type="domain" description="Lon proteolytic" evidence="33">
    <location>
        <begin position="738"/>
        <end position="925"/>
    </location>
</feature>
<evidence type="ECO:0000313" key="36">
    <source>
        <dbReference type="Proteomes" id="UP001372834"/>
    </source>
</evidence>
<dbReference type="HAMAP" id="MF_03120">
    <property type="entry name" value="lonm_euk"/>
    <property type="match status" value="1"/>
</dbReference>
<dbReference type="GO" id="GO:0004176">
    <property type="term" value="F:ATP-dependent peptidase activity"/>
    <property type="evidence" value="ECO:0007669"/>
    <property type="project" value="UniProtKB-UniRule"/>
</dbReference>
<sequence length="1709" mass="193506">MCAVHVQESLGKMHEGPFSKFPACRKMDWTKFNVEAVYANSVLSCRRSYSSERISGAANDGSGSDDDDGRGEYHDEKPPVAHHSLPATVVVPEVWPNVPIIAINRNPVFPRFIKLVEVTNPVLIDLIRRKVRLNQPYAGIFLKRSEENSLEIVNSLEDIYQIGTFAQIHEMQDLGDKLRLVVMAHRRIKIVQQLPDDIDSEESNSRKKRRKKRPMETAAEVAKESESEAEKEKVEKTESKKYNVHGQPVLMVEVENVTHDKFRQTEEVKALTQEVIKTIRDIINMNPLYRESLQQMLHQGQRVVDNPVYLSDLGAALTGAEAAELQAVLEETDIPKRLMLSLSLLKKEFELSKLQAKIGREVEEKVKQQHRKYILHEQLKVIKKELGLEKDDKDAIEEKFRERIKGKKVPKAVEDVLEEELNKMGFLESHSSEFNVTRNYLDWLTSLPWGITSQENLDLSRATSILNEDHYGMEDVKKRVLEFIAVSQLKGSTQGKILCFFGPPGVGKTSIARSIARALNREYFRFSVGGMMDVAEIKGHRRTYVGAMPGKVIQCLKKTKTENPLVLIDEVDKIGKGYQGDPSSALLEMLDPEQNSNFLDHYLDVPVDLSKVLFICTANVVETIPEPLRDRMEMIDVSGYVAEEKLAIAKQYLVPQAMKDAGLKPEQLKIHDDSLTTLIKSYCRESGVRNLQKHIEKVVRKVAFKVVQREAEIIEISSSNLSEFVGKPVFTHDRMYESTPPGVVMGLAWTAMGGSTLFIETETRRPPDEKTGEGTLELTGHLGEVMKESARIALTVARNYMKISDPQNNFLYSSHLHLHVPEGATPKDGPSAGCTIVTALLSLAKNIPIRQDVAMTGEVSLKGKILPVGGIKEKTIAAKRVGVNCIILPDENKKDFNDLPKYITDGLEVHFASTYDDIYKIVFPSGCRIGTVAIFATLLVAIQVNGEKGCVFDFEHGDVLVDYDLECQGLTKLWQLKEVERNGQKRSFFMLEPNQEGCLRTRTAVPMNSTTKVVVRFNRETPEDENGLFKMILIPTEGSCAPDKCIWIPKSSSQHMTEDGWRMAEYKFPLESNKEYNIQIEIEKRKDKFELASISLPDKDTKFCRSIGLDDSLDSLEDNTAVYARLVGENHTTETSTPSVAAGLTELSKNLLLTFCESYGANTQSSRGMHEGMKIFLTVLILTELSSQGTTGLNQMEANPDAKRLYDDLLSNYNRLIRPVVNNTETLTVRLGLKLSQLIEVNLKSQVMTTNVWVEQKWTDYKLRWDPEEYGGVEMLYVPSEHIWLPDIVLYNNADGNYEVTLMTKATLTYNGEVYWKPPAIYKSSCEINVLYFPFDEQSCYMKFGSWTYHGYQVDLKHMDQKPGSNLVPIGIDLKEFYLSVEWDILEVPARKNEEYYPCCAEPYSDITFNLKMRRKTLFYTVNLIIPCVGITFLTVLVFYLPSDSGEKVTLTVSILLSLTVFFLLLAEIIPPTSLAVPLLGKYLLFTMMLVTLSIFVTVCVLNIYFRSPSTHKMSPWVKNVFLNFIPRLLMMRRPPYSLRRDGYDDNNDNGYANALDYRDGLGESFPPELKGSPEFESATTIYKNSYGCDSEDNLGGSHRHPQPSDSENTLPRNLSPEILSALQGVCFIAQHIKNADKDNEVIEDWKYVSMVLDRFFLWVFTLACIGGTCAIIFQAPSLYDQRIPIDQEISLIQFGKIFLNIPREQSTE</sequence>
<dbReference type="Gene3D" id="1.20.58.390">
    <property type="entry name" value="Neurotransmitter-gated ion-channel transmembrane domain"/>
    <property type="match status" value="2"/>
</dbReference>
<evidence type="ECO:0000256" key="15">
    <source>
        <dbReference type="ARBA" id="ARBA00023018"/>
    </source>
</evidence>
<dbReference type="GO" id="GO:0004252">
    <property type="term" value="F:serine-type endopeptidase activity"/>
    <property type="evidence" value="ECO:0007669"/>
    <property type="project" value="UniProtKB-UniRule"/>
</dbReference>
<dbReference type="InterPro" id="IPR027503">
    <property type="entry name" value="Lonm_euk"/>
</dbReference>
<evidence type="ECO:0000256" key="23">
    <source>
        <dbReference type="ARBA" id="ARBA00023257"/>
    </source>
</evidence>
<protein>
    <recommendedName>
        <fullName evidence="28">Lon protease homolog, mitochondrial</fullName>
        <ecNumber evidence="28">3.4.21.53</ecNumber>
    </recommendedName>
</protein>
<dbReference type="Pfam" id="PF02932">
    <property type="entry name" value="Neur_chan_memb"/>
    <property type="match status" value="1"/>
</dbReference>
<dbReference type="GO" id="GO:0006515">
    <property type="term" value="P:protein quality control for misfolded or incompletely synthesized proteins"/>
    <property type="evidence" value="ECO:0007669"/>
    <property type="project" value="UniProtKB-UniRule"/>
</dbReference>
<evidence type="ECO:0000256" key="2">
    <source>
        <dbReference type="ARBA" id="ARBA00004305"/>
    </source>
</evidence>
<dbReference type="InterPro" id="IPR020568">
    <property type="entry name" value="Ribosomal_Su5_D2-typ_SF"/>
</dbReference>
<evidence type="ECO:0000259" key="34">
    <source>
        <dbReference type="PROSITE" id="PS51787"/>
    </source>
</evidence>
<dbReference type="GO" id="GO:0005524">
    <property type="term" value="F:ATP binding"/>
    <property type="evidence" value="ECO:0007669"/>
    <property type="project" value="UniProtKB-UniRule"/>
</dbReference>
<feature type="compositionally biased region" description="Basic and acidic residues" evidence="31">
    <location>
        <begin position="221"/>
        <end position="239"/>
    </location>
</feature>
<dbReference type="InterPro" id="IPR006202">
    <property type="entry name" value="Neur_chan_lig-bd"/>
</dbReference>
<evidence type="ECO:0000256" key="3">
    <source>
        <dbReference type="ARBA" id="ARBA00009237"/>
    </source>
</evidence>
<evidence type="ECO:0000256" key="14">
    <source>
        <dbReference type="ARBA" id="ARBA00022989"/>
    </source>
</evidence>
<feature type="transmembrane region" description="Helical" evidence="32">
    <location>
        <begin position="1656"/>
        <end position="1676"/>
    </location>
</feature>
<evidence type="ECO:0000256" key="1">
    <source>
        <dbReference type="ARBA" id="ARBA00003328"/>
    </source>
</evidence>
<dbReference type="InterPro" id="IPR004815">
    <property type="entry name" value="Lon_bac/euk-typ"/>
</dbReference>
<dbReference type="Gene3D" id="2.70.170.10">
    <property type="entry name" value="Neurotransmitter-gated ion-channel ligand-binding domain"/>
    <property type="match status" value="1"/>
</dbReference>
<keyword evidence="20" id="KW-1015">Disulfide bond</keyword>
<keyword evidence="7 32" id="KW-0812">Transmembrane</keyword>
<dbReference type="GO" id="GO:0070407">
    <property type="term" value="P:oxidation-dependent protein catabolic process"/>
    <property type="evidence" value="ECO:0007669"/>
    <property type="project" value="UniProtKB-UniRule"/>
</dbReference>
<keyword evidence="22" id="KW-0325">Glycoprotein</keyword>
<dbReference type="PROSITE" id="PS51786">
    <property type="entry name" value="LON_PROTEOLYTIC"/>
    <property type="match status" value="1"/>
</dbReference>
<keyword evidence="4" id="KW-0813">Transport</keyword>
<feature type="region of interest" description="Disordered" evidence="31">
    <location>
        <begin position="198"/>
        <end position="239"/>
    </location>
</feature>
<dbReference type="GO" id="GO:0005230">
    <property type="term" value="F:extracellular ligand-gated monoatomic ion channel activity"/>
    <property type="evidence" value="ECO:0007669"/>
    <property type="project" value="InterPro"/>
</dbReference>
<dbReference type="InterPro" id="IPR008268">
    <property type="entry name" value="Peptidase_S16_AS"/>
</dbReference>
<dbReference type="FunFam" id="1.10.8.60:FF:000043">
    <property type="entry name" value="Lon protease homolog, mitochondrial"/>
    <property type="match status" value="1"/>
</dbReference>
<evidence type="ECO:0000256" key="21">
    <source>
        <dbReference type="ARBA" id="ARBA00023170"/>
    </source>
</evidence>
<evidence type="ECO:0000256" key="5">
    <source>
        <dbReference type="ARBA" id="ARBA00022475"/>
    </source>
</evidence>
<feature type="region of interest" description="Disordered" evidence="31">
    <location>
        <begin position="1593"/>
        <end position="1613"/>
    </location>
</feature>
<feature type="compositionally biased region" description="Polar residues" evidence="31">
    <location>
        <begin position="1604"/>
        <end position="1613"/>
    </location>
</feature>
<evidence type="ECO:0000256" key="18">
    <source>
        <dbReference type="ARBA" id="ARBA00023128"/>
    </source>
</evidence>
<dbReference type="Pfam" id="PF02931">
    <property type="entry name" value="Neur_chan_LBD"/>
    <property type="match status" value="1"/>
</dbReference>
<dbReference type="InterPro" id="IPR015947">
    <property type="entry name" value="PUA-like_sf"/>
</dbReference>
<feature type="transmembrane region" description="Helical" evidence="32">
    <location>
        <begin position="1418"/>
        <end position="1442"/>
    </location>
</feature>
<evidence type="ECO:0000256" key="7">
    <source>
        <dbReference type="ARBA" id="ARBA00022692"/>
    </source>
</evidence>
<comment type="function">
    <text evidence="28">ATP-dependent serine protease that mediates the selective degradation of misfolded, unassembled or oxidatively damaged polypeptides as well as certain short-lived regulatory proteins in the mitochondrial matrix. May also have a chaperone function in the assembly of inner membrane protein complexes. Participates in the regulation of mitochondrial gene expression and in the maintenance of the integrity of the mitochondrial genome. Binds to mitochondrial DNA in a site-specific manner.</text>
</comment>
<dbReference type="Gene3D" id="3.40.50.300">
    <property type="entry name" value="P-loop containing nucleotide triphosphate hydrolases"/>
    <property type="match status" value="1"/>
</dbReference>
<keyword evidence="24" id="KW-1071">Ligand-gated ion channel</keyword>
<comment type="similarity">
    <text evidence="28 29 30">Belongs to the peptidase S16 family.</text>
</comment>
<dbReference type="CDD" id="cd19031">
    <property type="entry name" value="LGIC_ECD_nAChR_proto_alpha-like"/>
    <property type="match status" value="1"/>
</dbReference>
<dbReference type="FunFam" id="2.70.170.10:FF:000013">
    <property type="entry name" value="Acetylcholine receptor subunit alpha"/>
    <property type="match status" value="1"/>
</dbReference>
<dbReference type="NCBIfam" id="TIGR00763">
    <property type="entry name" value="lon"/>
    <property type="match status" value="1"/>
</dbReference>
<keyword evidence="13" id="KW-0809">Transit peptide</keyword>
<keyword evidence="25" id="KW-0407">Ion channel</keyword>
<dbReference type="InterPro" id="IPR046336">
    <property type="entry name" value="Lon_prtase_N_sf"/>
</dbReference>
<keyword evidence="19 32" id="KW-0472">Membrane</keyword>
<evidence type="ECO:0000313" key="35">
    <source>
        <dbReference type="EMBL" id="KAK6643822.1"/>
    </source>
</evidence>
<feature type="active site" evidence="28 29">
    <location>
        <position position="831"/>
    </location>
</feature>
<feature type="binding site" evidence="28">
    <location>
        <begin position="502"/>
        <end position="509"/>
    </location>
    <ligand>
        <name>ATP</name>
        <dbReference type="ChEBI" id="CHEBI:30616"/>
    </ligand>
</feature>
<dbReference type="InterPro" id="IPR027065">
    <property type="entry name" value="Lon_Prtase"/>
</dbReference>
<evidence type="ECO:0000256" key="31">
    <source>
        <dbReference type="SAM" id="MobiDB-lite"/>
    </source>
</evidence>
<feature type="domain" description="Lon N-terminal" evidence="34">
    <location>
        <begin position="98"/>
        <end position="349"/>
    </location>
</feature>
<comment type="function">
    <text evidence="1">After binding acetylcholine, the AChR responds by an extensive change in conformation that affects all subunits and leads to opening of an ion-conducting channel across the plasma membrane.</text>
</comment>
<keyword evidence="5" id="KW-1003">Cell membrane</keyword>
<dbReference type="EC" id="3.4.21.53" evidence="28"/>
<keyword evidence="12 28" id="KW-0067">ATP-binding</keyword>
<dbReference type="GO" id="GO:0043565">
    <property type="term" value="F:sequence-specific DNA binding"/>
    <property type="evidence" value="ECO:0007669"/>
    <property type="project" value="UniProtKB-UniRule"/>
</dbReference>
<dbReference type="Gene3D" id="3.30.230.10">
    <property type="match status" value="1"/>
</dbReference>
<feature type="transmembrane region" description="Helical" evidence="32">
    <location>
        <begin position="1483"/>
        <end position="1506"/>
    </location>
</feature>
<evidence type="ECO:0000256" key="6">
    <source>
        <dbReference type="ARBA" id="ARBA00022670"/>
    </source>
</evidence>
<dbReference type="PANTHER" id="PTHR43718">
    <property type="entry name" value="LON PROTEASE"/>
    <property type="match status" value="1"/>
</dbReference>
<dbReference type="GO" id="GO:0016887">
    <property type="term" value="F:ATP hydrolysis activity"/>
    <property type="evidence" value="ECO:0007669"/>
    <property type="project" value="UniProtKB-UniRule"/>
</dbReference>
<dbReference type="FunFam" id="2.30.130.40:FF:000004">
    <property type="entry name" value="Lon protease homolog, mitochondrial"/>
    <property type="match status" value="1"/>
</dbReference>
<evidence type="ECO:0000256" key="17">
    <source>
        <dbReference type="ARBA" id="ARBA00023125"/>
    </source>
</evidence>
<keyword evidence="21" id="KW-0675">Receptor</keyword>
<evidence type="ECO:0000256" key="29">
    <source>
        <dbReference type="PROSITE-ProRule" id="PRU01122"/>
    </source>
</evidence>
<evidence type="ECO:0000256" key="12">
    <source>
        <dbReference type="ARBA" id="ARBA00022840"/>
    </source>
</evidence>
<dbReference type="Pfam" id="PF22667">
    <property type="entry name" value="Lon_lid"/>
    <property type="match status" value="1"/>
</dbReference>
<dbReference type="InterPro" id="IPR008269">
    <property type="entry name" value="Lon_proteolytic"/>
</dbReference>
<dbReference type="GO" id="GO:0003697">
    <property type="term" value="F:single-stranded DNA binding"/>
    <property type="evidence" value="ECO:0007669"/>
    <property type="project" value="TreeGrafter"/>
</dbReference>
<dbReference type="SUPFAM" id="SSF90112">
    <property type="entry name" value="Neurotransmitter-gated ion-channel transmembrane pore"/>
    <property type="match status" value="1"/>
</dbReference>
<evidence type="ECO:0000256" key="28">
    <source>
        <dbReference type="HAMAP-Rule" id="MF_03120"/>
    </source>
</evidence>
<accession>A0AAN8SEY6</accession>
<keyword evidence="23" id="KW-0628">Postsynaptic cell membrane</keyword>
<dbReference type="GO" id="GO:0034599">
    <property type="term" value="P:cellular response to oxidative stress"/>
    <property type="evidence" value="ECO:0007669"/>
    <property type="project" value="UniProtKB-UniRule"/>
</dbReference>
<dbReference type="InterPro" id="IPR014721">
    <property type="entry name" value="Ribsml_uS5_D2-typ_fold_subgr"/>
</dbReference>
<dbReference type="InterPro" id="IPR036734">
    <property type="entry name" value="Neur_chan_lig-bd_sf"/>
</dbReference>
<evidence type="ECO:0000256" key="32">
    <source>
        <dbReference type="SAM" id="Phobius"/>
    </source>
</evidence>
<dbReference type="GO" id="GO:0004888">
    <property type="term" value="F:transmembrane signaling receptor activity"/>
    <property type="evidence" value="ECO:0007669"/>
    <property type="project" value="InterPro"/>
</dbReference>
<dbReference type="GO" id="GO:0007271">
    <property type="term" value="P:synaptic transmission, cholinergic"/>
    <property type="evidence" value="ECO:0007669"/>
    <property type="project" value="UniProtKB-ARBA"/>
</dbReference>
<dbReference type="InterPro" id="IPR038050">
    <property type="entry name" value="Neuro_actylchol_rec"/>
</dbReference>
<dbReference type="GO" id="GO:0051131">
    <property type="term" value="P:chaperone-mediated protein complex assembly"/>
    <property type="evidence" value="ECO:0007669"/>
    <property type="project" value="UniProtKB-UniRule"/>
</dbReference>
<dbReference type="GO" id="GO:0005759">
    <property type="term" value="C:mitochondrial matrix"/>
    <property type="evidence" value="ECO:0007669"/>
    <property type="project" value="UniProtKB-SubCell"/>
</dbReference>
<evidence type="ECO:0000256" key="10">
    <source>
        <dbReference type="ARBA" id="ARBA00022801"/>
    </source>
</evidence>
<dbReference type="EMBL" id="JAWJWE010000001">
    <property type="protein sequence ID" value="KAK6643822.1"/>
    <property type="molecule type" value="Genomic_DNA"/>
</dbReference>
<dbReference type="SUPFAM" id="SSF88697">
    <property type="entry name" value="PUA domain-like"/>
    <property type="match status" value="1"/>
</dbReference>
<keyword evidence="10 28" id="KW-0378">Hydrolase</keyword>
<dbReference type="SUPFAM" id="SSF52540">
    <property type="entry name" value="P-loop containing nucleoside triphosphate hydrolases"/>
    <property type="match status" value="1"/>
</dbReference>
<dbReference type="Proteomes" id="UP001372834">
    <property type="component" value="Unassembled WGS sequence"/>
</dbReference>
<dbReference type="InterPro" id="IPR027417">
    <property type="entry name" value="P-loop_NTPase"/>
</dbReference>
<dbReference type="GO" id="GO:0007005">
    <property type="term" value="P:mitochondrion organization"/>
    <property type="evidence" value="ECO:0007669"/>
    <property type="project" value="TreeGrafter"/>
</dbReference>
<dbReference type="InterPro" id="IPR003959">
    <property type="entry name" value="ATPase_AAA_core"/>
</dbReference>
<comment type="subunit">
    <text evidence="28">Homohexamer or homoheptamer. Organized in a ring with a central cavity.</text>
</comment>
<keyword evidence="14 32" id="KW-1133">Transmembrane helix</keyword>
<evidence type="ECO:0000256" key="16">
    <source>
        <dbReference type="ARBA" id="ARBA00023065"/>
    </source>
</evidence>
<dbReference type="InterPro" id="IPR018000">
    <property type="entry name" value="Neurotransmitter_ion_chnl_CS"/>
</dbReference>
<comment type="subcellular location">
    <subcellularLocation>
        <location evidence="2 28">Mitochondrion matrix</location>
    </subcellularLocation>
    <subcellularLocation>
        <location evidence="26">Postsynaptic cell membrane</location>
        <topology evidence="26">Multi-pass membrane protein</topology>
    </subcellularLocation>
</comment>
<keyword evidence="9 28" id="KW-0547">Nucleotide-binding</keyword>
<dbReference type="Gene3D" id="2.30.130.40">
    <property type="entry name" value="LON domain-like"/>
    <property type="match status" value="1"/>
</dbReference>
<comment type="catalytic activity">
    <reaction evidence="27 28">
        <text>Hydrolysis of proteins in presence of ATP.</text>
        <dbReference type="EC" id="3.4.21.53"/>
    </reaction>
</comment>
<feature type="active site" evidence="28 29">
    <location>
        <position position="874"/>
    </location>
</feature>
<evidence type="ECO:0000256" key="26">
    <source>
        <dbReference type="ARBA" id="ARBA00034104"/>
    </source>
</evidence>
<dbReference type="GO" id="GO:0045211">
    <property type="term" value="C:postsynaptic membrane"/>
    <property type="evidence" value="ECO:0007669"/>
    <property type="project" value="UniProtKB-SubCell"/>
</dbReference>
<evidence type="ECO:0000256" key="13">
    <source>
        <dbReference type="ARBA" id="ARBA00022946"/>
    </source>
</evidence>
<gene>
    <name evidence="35" type="ORF">RUM43_000085</name>
</gene>
<dbReference type="FunFam" id="3.30.230.10:FF:000015">
    <property type="entry name" value="Lon protease homolog, mitochondrial"/>
    <property type="match status" value="1"/>
</dbReference>
<dbReference type="PROSITE" id="PS51787">
    <property type="entry name" value="LON_N"/>
    <property type="match status" value="1"/>
</dbReference>
<reference evidence="35 36" key="1">
    <citation type="submission" date="2023-10" db="EMBL/GenBank/DDBJ databases">
        <title>Genomes of two closely related lineages of the louse Polyplax serrata with different host specificities.</title>
        <authorList>
            <person name="Martinu J."/>
            <person name="Tarabai H."/>
            <person name="Stefka J."/>
            <person name="Hypsa V."/>
        </authorList>
    </citation>
    <scope>NUCLEOTIDE SEQUENCE [LARGE SCALE GENOMIC DNA]</scope>
    <source>
        <strain evidence="35">HR10_N</strain>
    </source>
</reference>
<dbReference type="NCBIfam" id="TIGR00860">
    <property type="entry name" value="LIC"/>
    <property type="match status" value="1"/>
</dbReference>
<evidence type="ECO:0000256" key="22">
    <source>
        <dbReference type="ARBA" id="ARBA00023180"/>
    </source>
</evidence>
<dbReference type="Gene3D" id="1.20.58.1480">
    <property type="match status" value="1"/>
</dbReference>
<evidence type="ECO:0000256" key="27">
    <source>
        <dbReference type="ARBA" id="ARBA00050665"/>
    </source>
</evidence>
<dbReference type="SMART" id="SM00464">
    <property type="entry name" value="LON"/>
    <property type="match status" value="1"/>
</dbReference>
<keyword evidence="15" id="KW-0770">Synapse</keyword>
<dbReference type="InterPro" id="IPR003593">
    <property type="entry name" value="AAA+_ATPase"/>
</dbReference>
<evidence type="ECO:0000256" key="24">
    <source>
        <dbReference type="ARBA" id="ARBA00023286"/>
    </source>
</evidence>
<organism evidence="35 36">
    <name type="scientific">Polyplax serrata</name>
    <name type="common">Common mouse louse</name>
    <dbReference type="NCBI Taxonomy" id="468196"/>
    <lineage>
        <taxon>Eukaryota</taxon>
        <taxon>Metazoa</taxon>
        <taxon>Ecdysozoa</taxon>
        <taxon>Arthropoda</taxon>
        <taxon>Hexapoda</taxon>
        <taxon>Insecta</taxon>
        <taxon>Pterygota</taxon>
        <taxon>Neoptera</taxon>
        <taxon>Paraneoptera</taxon>
        <taxon>Psocodea</taxon>
        <taxon>Troctomorpha</taxon>
        <taxon>Phthiraptera</taxon>
        <taxon>Anoplura</taxon>
        <taxon>Polyplacidae</taxon>
        <taxon>Polyplax</taxon>
    </lineage>
</organism>
<evidence type="ECO:0000256" key="11">
    <source>
        <dbReference type="ARBA" id="ARBA00022825"/>
    </source>
</evidence>
<evidence type="ECO:0000256" key="25">
    <source>
        <dbReference type="ARBA" id="ARBA00023303"/>
    </source>
</evidence>
<keyword evidence="16" id="KW-0406">Ion transport</keyword>
<dbReference type="CDD" id="cd19500">
    <property type="entry name" value="RecA-like_Lon"/>
    <property type="match status" value="1"/>
</dbReference>
<proteinExistence type="inferred from homology"/>
<dbReference type="PRINTS" id="PR00830">
    <property type="entry name" value="ENDOLAPTASE"/>
</dbReference>
<dbReference type="Gene3D" id="1.10.8.60">
    <property type="match status" value="1"/>
</dbReference>
<keyword evidence="8" id="KW-0732">Signal</keyword>
<feature type="transmembrane region" description="Helical" evidence="32">
    <location>
        <begin position="1449"/>
        <end position="1471"/>
    </location>
</feature>
<comment type="similarity">
    <text evidence="3">Belongs to the ligand-gated ion channel (TC 1.A.9) family. Acetylcholine receptor (TC 1.A.9.1) subfamily.</text>
</comment>
<dbReference type="InterPro" id="IPR054594">
    <property type="entry name" value="Lon_lid"/>
</dbReference>
<dbReference type="FunFam" id="1.20.58.1480:FF:000002">
    <property type="entry name" value="Lon protease homolog, mitochondrial"/>
    <property type="match status" value="1"/>
</dbReference>
<dbReference type="Pfam" id="PF02190">
    <property type="entry name" value="LON_substr_bdg"/>
    <property type="match status" value="1"/>
</dbReference>
<evidence type="ECO:0000256" key="9">
    <source>
        <dbReference type="ARBA" id="ARBA00022741"/>
    </source>
</evidence>
<comment type="caution">
    <text evidence="35">The sequence shown here is derived from an EMBL/GenBank/DDBJ whole genome shotgun (WGS) entry which is preliminary data.</text>
</comment>
<keyword evidence="17 28" id="KW-0238">DNA-binding</keyword>
<keyword evidence="11 28" id="KW-0720">Serine protease</keyword>
<dbReference type="FunFam" id="1.20.58.390:FF:000030">
    <property type="entry name" value="Acetylcholine receptor subunit alpha-L1"/>
    <property type="match status" value="1"/>
</dbReference>
<evidence type="ECO:0000256" key="20">
    <source>
        <dbReference type="ARBA" id="ARBA00023157"/>
    </source>
</evidence>
<dbReference type="Gene3D" id="1.20.5.5270">
    <property type="match status" value="1"/>
</dbReference>
<dbReference type="Pfam" id="PF05362">
    <property type="entry name" value="Lon_C"/>
    <property type="match status" value="1"/>
</dbReference>
<dbReference type="SMART" id="SM00382">
    <property type="entry name" value="AAA"/>
    <property type="match status" value="1"/>
</dbReference>
<dbReference type="FunFam" id="1.20.5.5270:FF:000001">
    <property type="entry name" value="Lon protease homolog, mitochondrial"/>
    <property type="match status" value="1"/>
</dbReference>
<dbReference type="InterPro" id="IPR036719">
    <property type="entry name" value="Neuro-gated_channel_TM_sf"/>
</dbReference>
<dbReference type="SUPFAM" id="SSF63712">
    <property type="entry name" value="Nicotinic receptor ligand binding domain-like"/>
    <property type="match status" value="1"/>
</dbReference>
<name>A0AAN8SEY6_POLSC</name>
<evidence type="ECO:0000256" key="19">
    <source>
        <dbReference type="ARBA" id="ARBA00023136"/>
    </source>
</evidence>
<keyword evidence="6 28" id="KW-0645">Protease</keyword>
<evidence type="ECO:0000256" key="8">
    <source>
        <dbReference type="ARBA" id="ARBA00022729"/>
    </source>
</evidence>
<dbReference type="PROSITE" id="PS00236">
    <property type="entry name" value="NEUROTR_ION_CHANNEL"/>
    <property type="match status" value="1"/>
</dbReference>
<dbReference type="CDD" id="cd19064">
    <property type="entry name" value="LGIC_TM_nAChR"/>
    <property type="match status" value="1"/>
</dbReference>
<dbReference type="FunFam" id="1.20.58.390:FF:000012">
    <property type="entry name" value="Acetylcholine receptor subunit alpha-like"/>
    <property type="match status" value="1"/>
</dbReference>
<feature type="region of interest" description="Disordered" evidence="31">
    <location>
        <begin position="54"/>
        <end position="80"/>
    </location>
</feature>
<dbReference type="PROSITE" id="PS01046">
    <property type="entry name" value="LON_SER"/>
    <property type="match status" value="1"/>
</dbReference>
<evidence type="ECO:0000259" key="33">
    <source>
        <dbReference type="PROSITE" id="PS51786"/>
    </source>
</evidence>
<evidence type="ECO:0000256" key="30">
    <source>
        <dbReference type="RuleBase" id="RU000591"/>
    </source>
</evidence>
<feature type="compositionally biased region" description="Basic and acidic residues" evidence="31">
    <location>
        <begin position="70"/>
        <end position="79"/>
    </location>
</feature>
<dbReference type="InterPro" id="IPR003111">
    <property type="entry name" value="Lon_prtase_N"/>
</dbReference>